<feature type="binding site" evidence="5">
    <location>
        <position position="165"/>
    </location>
    <ligand>
        <name>Mg(2+)</name>
        <dbReference type="ChEBI" id="CHEBI:18420"/>
    </ligand>
</feature>
<evidence type="ECO:0000256" key="1">
    <source>
        <dbReference type="ARBA" id="ARBA00022603"/>
    </source>
</evidence>
<comment type="subunit">
    <text evidence="5">Component of a multi-subunit COQ enzyme complex.</text>
</comment>
<dbReference type="RefSeq" id="XP_026496328.2">
    <property type="nucleotide sequence ID" value="XM_026640543.2"/>
</dbReference>
<dbReference type="GO" id="GO:0032259">
    <property type="term" value="P:methylation"/>
    <property type="evidence" value="ECO:0007669"/>
    <property type="project" value="UniProtKB-KW"/>
</dbReference>
<evidence type="ECO:0000256" key="5">
    <source>
        <dbReference type="HAMAP-Rule" id="MF_03190"/>
    </source>
</evidence>
<sequence length="277" mass="31431">MAKHLLSESKCIFRLLRVQNSCQARRIQTTVDALDVHRHSQLMNKWWDLDGPVRLLHALNDIRIPFIQKGLALTQDNLSSVLKGKTILDVGCGGGILSEGLAKLGAKVVGIDASKELIEVAKYHASNNKELINNLPTYINTTMEEHSTIHAEKYDAVVASEIIEHVVEKELFLESCVRATKPNGKLFFTTPSKTRMAQFFIIFVNERILHAIPKDTHQYDKLLTPSELESMLEKNNCKVESTRGFVAHPISNRWTWTNHKLFMFAMQAVKLKQNQLC</sequence>
<keyword evidence="5" id="KW-0472">Membrane</keyword>
<keyword evidence="7" id="KW-1185">Reference proteome</keyword>
<gene>
    <name evidence="8" type="primary">LOC113400869</name>
    <name evidence="5" type="synonym">coq3</name>
</gene>
<dbReference type="Pfam" id="PF08241">
    <property type="entry name" value="Methyltransf_11"/>
    <property type="match status" value="1"/>
</dbReference>
<proteinExistence type="inferred from homology"/>
<evidence type="ECO:0000313" key="8">
    <source>
        <dbReference type="RefSeq" id="XP_026496328.2"/>
    </source>
</evidence>
<comment type="pathway">
    <text evidence="5">Cofactor biosynthesis; ubiquinone biosynthesis.</text>
</comment>
<keyword evidence="2 5" id="KW-0808">Transferase</keyword>
<comment type="cofactor">
    <cofactor evidence="5">
        <name>Mg(2+)</name>
        <dbReference type="ChEBI" id="CHEBI:18420"/>
    </cofactor>
</comment>
<protein>
    <recommendedName>
        <fullName evidence="5">Ubiquinone biosynthesis O-methyltransferase, mitochondrial</fullName>
    </recommendedName>
    <alternativeName>
        <fullName evidence="5">3-demethylubiquinol 3-O-methyltransferase</fullName>
        <ecNumber evidence="5">2.1.1.64</ecNumber>
    </alternativeName>
    <alternativeName>
        <fullName evidence="5">3-demethylubiquinone 3-O-methyltransferase</fullName>
        <ecNumber evidence="5">2.1.1.-</ecNumber>
    </alternativeName>
    <alternativeName>
        <fullName evidence="5">Polyprenyldihydroxybenzoate methyltransferase</fullName>
        <ecNumber evidence="5">2.1.1.114</ecNumber>
    </alternativeName>
</protein>
<keyword evidence="4 5" id="KW-0949">S-adenosyl-L-methionine</keyword>
<dbReference type="EC" id="2.1.1.114" evidence="5"/>
<evidence type="ECO:0000256" key="3">
    <source>
        <dbReference type="ARBA" id="ARBA00022688"/>
    </source>
</evidence>
<feature type="binding site" evidence="5">
    <location>
        <position position="112"/>
    </location>
    <ligand>
        <name>S-adenosyl-L-methionine</name>
        <dbReference type="ChEBI" id="CHEBI:59789"/>
    </ligand>
</feature>
<evidence type="ECO:0000313" key="7">
    <source>
        <dbReference type="Proteomes" id="UP001652626"/>
    </source>
</evidence>
<dbReference type="Gene3D" id="3.40.50.150">
    <property type="entry name" value="Vaccinia Virus protein VP39"/>
    <property type="match status" value="1"/>
</dbReference>
<dbReference type="EC" id="2.1.1.64" evidence="5"/>
<dbReference type="GO" id="GO:0010420">
    <property type="term" value="F:polyprenyldihydroxybenzoate methyltransferase activity"/>
    <property type="evidence" value="ECO:0007669"/>
    <property type="project" value="UniProtKB-UniRule"/>
</dbReference>
<comment type="subcellular location">
    <subcellularLocation>
        <location evidence="5">Mitochondrion inner membrane</location>
        <topology evidence="5">Peripheral membrane protein</topology>
        <orientation evidence="5">Matrix side</orientation>
    </subcellularLocation>
</comment>
<feature type="binding site" evidence="5">
    <location>
        <position position="161"/>
    </location>
    <ligand>
        <name>Mg(2+)</name>
        <dbReference type="ChEBI" id="CHEBI:18420"/>
    </ligand>
</feature>
<keyword evidence="3 5" id="KW-0831">Ubiquinone biosynthesis</keyword>
<feature type="binding site" evidence="5">
    <location>
        <position position="160"/>
    </location>
    <ligand>
        <name>S-adenosyl-L-methionine</name>
        <dbReference type="ChEBI" id="CHEBI:59789"/>
    </ligand>
</feature>
<evidence type="ECO:0000256" key="4">
    <source>
        <dbReference type="ARBA" id="ARBA00022691"/>
    </source>
</evidence>
<feature type="domain" description="Methyltransferase type 11" evidence="6">
    <location>
        <begin position="88"/>
        <end position="188"/>
    </location>
</feature>
<feature type="binding site" evidence="5">
    <location>
        <position position="91"/>
    </location>
    <ligand>
        <name>S-adenosyl-L-methionine</name>
        <dbReference type="ChEBI" id="CHEBI:59789"/>
    </ligand>
</feature>
<keyword evidence="5" id="KW-0496">Mitochondrion</keyword>
<dbReference type="OMA" id="KGYRHVG"/>
<comment type="similarity">
    <text evidence="5">Belongs to the class I-like SAM-binding methyltransferase superfamily. UbiG/COQ3 family.</text>
</comment>
<dbReference type="GO" id="GO:0031314">
    <property type="term" value="C:extrinsic component of mitochondrial inner membrane"/>
    <property type="evidence" value="ECO:0007669"/>
    <property type="project" value="UniProtKB-UniRule"/>
</dbReference>
<accession>A0A8B8IGY1</accession>
<dbReference type="InterPro" id="IPR013216">
    <property type="entry name" value="Methyltransf_11"/>
</dbReference>
<dbReference type="GO" id="GO:0061542">
    <property type="term" value="F:3-demethylubiquinol 3-O-methyltransferase activity"/>
    <property type="evidence" value="ECO:0007669"/>
    <property type="project" value="UniProtKB-UniRule"/>
</dbReference>
<comment type="catalytic activity">
    <reaction evidence="5">
        <text>a 3-demethylubiquinone + S-adenosyl-L-methionine = a ubiquinone + S-adenosyl-L-homocysteine</text>
        <dbReference type="Rhea" id="RHEA:81215"/>
        <dbReference type="Rhea" id="RHEA-COMP:9565"/>
        <dbReference type="Rhea" id="RHEA-COMP:19654"/>
        <dbReference type="ChEBI" id="CHEBI:16389"/>
        <dbReference type="ChEBI" id="CHEBI:57856"/>
        <dbReference type="ChEBI" id="CHEBI:59789"/>
        <dbReference type="ChEBI" id="CHEBI:231825"/>
    </reaction>
</comment>
<evidence type="ECO:0000259" key="6">
    <source>
        <dbReference type="Pfam" id="PF08241"/>
    </source>
</evidence>
<keyword evidence="5" id="KW-0460">Magnesium</keyword>
<feature type="binding site" evidence="5">
    <location>
        <position position="164"/>
    </location>
    <ligand>
        <name>Mg(2+)</name>
        <dbReference type="ChEBI" id="CHEBI:18420"/>
    </ligand>
</feature>
<evidence type="ECO:0000256" key="2">
    <source>
        <dbReference type="ARBA" id="ARBA00022679"/>
    </source>
</evidence>
<name>A0A8B8IGY1_VANTA</name>
<dbReference type="AlphaFoldDB" id="A0A8B8IGY1"/>
<dbReference type="HAMAP" id="MF_00472">
    <property type="entry name" value="UbiG"/>
    <property type="match status" value="1"/>
</dbReference>
<keyword evidence="1 5" id="KW-0489">Methyltransferase</keyword>
<dbReference type="OrthoDB" id="3265906at2759"/>
<dbReference type="SUPFAM" id="SSF53335">
    <property type="entry name" value="S-adenosyl-L-methionine-dependent methyltransferases"/>
    <property type="match status" value="1"/>
</dbReference>
<dbReference type="NCBIfam" id="TIGR01983">
    <property type="entry name" value="UbiG"/>
    <property type="match status" value="1"/>
</dbReference>
<comment type="catalytic activity">
    <reaction evidence="5">
        <text>a 3,4-dihydroxy-5-(all-trans-polyprenyl)benzoate + S-adenosyl-L-methionine = a 4-hydroxy-3-methoxy-5-(all-trans-polyprenyl)benzoate + S-adenosyl-L-homocysteine + H(+)</text>
        <dbReference type="Rhea" id="RHEA:44452"/>
        <dbReference type="Rhea" id="RHEA-COMP:10930"/>
        <dbReference type="Rhea" id="RHEA-COMP:10931"/>
        <dbReference type="ChEBI" id="CHEBI:15378"/>
        <dbReference type="ChEBI" id="CHEBI:57856"/>
        <dbReference type="ChEBI" id="CHEBI:59789"/>
        <dbReference type="ChEBI" id="CHEBI:64694"/>
        <dbReference type="ChEBI" id="CHEBI:84443"/>
        <dbReference type="EC" id="2.1.1.114"/>
    </reaction>
</comment>
<dbReference type="Proteomes" id="UP001652626">
    <property type="component" value="Chromosome 11"/>
</dbReference>
<dbReference type="CDD" id="cd02440">
    <property type="entry name" value="AdoMet_MTases"/>
    <property type="match status" value="1"/>
</dbReference>
<reference evidence="8" key="1">
    <citation type="submission" date="2025-08" db="UniProtKB">
        <authorList>
            <consortium name="RefSeq"/>
        </authorList>
    </citation>
    <scope>IDENTIFICATION</scope>
    <source>
        <tissue evidence="8">Whole body</tissue>
    </source>
</reference>
<keyword evidence="5" id="KW-0999">Mitochondrion inner membrane</keyword>
<comment type="catalytic activity">
    <reaction evidence="5">
        <text>a 3-demethylubiquinol + S-adenosyl-L-methionine = a ubiquinol + S-adenosyl-L-homocysteine + H(+)</text>
        <dbReference type="Rhea" id="RHEA:44380"/>
        <dbReference type="Rhea" id="RHEA-COMP:9566"/>
        <dbReference type="Rhea" id="RHEA-COMP:10914"/>
        <dbReference type="ChEBI" id="CHEBI:15378"/>
        <dbReference type="ChEBI" id="CHEBI:17976"/>
        <dbReference type="ChEBI" id="CHEBI:57856"/>
        <dbReference type="ChEBI" id="CHEBI:59789"/>
        <dbReference type="ChEBI" id="CHEBI:84422"/>
        <dbReference type="EC" id="2.1.1.64"/>
    </reaction>
</comment>
<keyword evidence="5" id="KW-0479">Metal-binding</keyword>
<organism evidence="7 8">
    <name type="scientific">Vanessa tameamea</name>
    <name type="common">Kamehameha butterfly</name>
    <dbReference type="NCBI Taxonomy" id="334116"/>
    <lineage>
        <taxon>Eukaryota</taxon>
        <taxon>Metazoa</taxon>
        <taxon>Ecdysozoa</taxon>
        <taxon>Arthropoda</taxon>
        <taxon>Hexapoda</taxon>
        <taxon>Insecta</taxon>
        <taxon>Pterygota</taxon>
        <taxon>Neoptera</taxon>
        <taxon>Endopterygota</taxon>
        <taxon>Lepidoptera</taxon>
        <taxon>Glossata</taxon>
        <taxon>Ditrysia</taxon>
        <taxon>Papilionoidea</taxon>
        <taxon>Nymphalidae</taxon>
        <taxon>Nymphalinae</taxon>
        <taxon>Vanessa</taxon>
    </lineage>
</organism>
<feature type="binding site" evidence="5">
    <location>
        <position position="63"/>
    </location>
    <ligand>
        <name>S-adenosyl-L-methionine</name>
        <dbReference type="ChEBI" id="CHEBI:59789"/>
    </ligand>
</feature>
<dbReference type="GeneID" id="113400869"/>
<dbReference type="InterPro" id="IPR029063">
    <property type="entry name" value="SAM-dependent_MTases_sf"/>
</dbReference>
<dbReference type="EC" id="2.1.1.-" evidence="5"/>
<dbReference type="GO" id="GO:0046872">
    <property type="term" value="F:metal ion binding"/>
    <property type="evidence" value="ECO:0007669"/>
    <property type="project" value="UniProtKB-KW"/>
</dbReference>
<dbReference type="UniPathway" id="UPA00232"/>
<dbReference type="PANTHER" id="PTHR43464:SF19">
    <property type="entry name" value="UBIQUINONE BIOSYNTHESIS O-METHYLTRANSFERASE, MITOCHONDRIAL"/>
    <property type="match status" value="1"/>
</dbReference>
<dbReference type="PANTHER" id="PTHR43464">
    <property type="entry name" value="METHYLTRANSFERASE"/>
    <property type="match status" value="1"/>
</dbReference>
<comment type="function">
    <text evidence="5">O-methyltransferase required for two non-consecutive steps during ubiquinone biosynthesis. Catalyzes the 2 O-methylation of 3,4-dihydroxy-5-(all-trans-polyprenyl)benzoic acid into 4-hydroxy-3-methoxy-5-(all-trans-polyprenyl)benzoic acid. Also catalyzes the last step of ubiquinone biosynthesis by mediating methylation of 3-demethylubiquinone into ubiquinone. Also able to mediate the methylation of 3-demethylubiquinol into ubiquinol.</text>
</comment>
<dbReference type="InterPro" id="IPR010233">
    <property type="entry name" value="UbiG_MeTrfase"/>
</dbReference>